<dbReference type="EMBL" id="LPWA01000120">
    <property type="protein sequence ID" value="KUM25358.1"/>
    <property type="molecule type" value="Genomic_DNA"/>
</dbReference>
<feature type="compositionally biased region" description="Low complexity" evidence="1">
    <location>
        <begin position="55"/>
        <end position="72"/>
    </location>
</feature>
<dbReference type="AlphaFoldDB" id="A0A117N2Q3"/>
<evidence type="ECO:0000256" key="1">
    <source>
        <dbReference type="SAM" id="MobiDB-lite"/>
    </source>
</evidence>
<feature type="transmembrane region" description="Helical" evidence="2">
    <location>
        <begin position="15"/>
        <end position="37"/>
    </location>
</feature>
<gene>
    <name evidence="3" type="ORF">AU467_05395</name>
</gene>
<evidence type="ECO:0000256" key="2">
    <source>
        <dbReference type="SAM" id="Phobius"/>
    </source>
</evidence>
<reference evidence="3 4" key="1">
    <citation type="submission" date="2015-12" db="EMBL/GenBank/DDBJ databases">
        <title>Draft genome sequence of Mesorhizobium sp. UFLA 01-765, a multitolerant efficient symbiont and plant-growth promoting strain isolated from Zn-mining soil using Leucaena leucocephala as a trap plant.</title>
        <authorList>
            <person name="Rangel W.M."/>
            <person name="Thijs S."/>
            <person name="Longatti S.M."/>
            <person name="Moreira F.M."/>
            <person name="Weyens N."/>
            <person name="Vangronsveld J."/>
            <person name="Van Hamme J.D."/>
            <person name="Bottos E.M."/>
            <person name="Rineau F."/>
        </authorList>
    </citation>
    <scope>NUCLEOTIDE SEQUENCE [LARGE SCALE GENOMIC DNA]</scope>
    <source>
        <strain evidence="3 4">UFLA 01-765</strain>
    </source>
</reference>
<feature type="region of interest" description="Disordered" evidence="1">
    <location>
        <begin position="48"/>
        <end position="72"/>
    </location>
</feature>
<keyword evidence="2" id="KW-0812">Transmembrane</keyword>
<comment type="caution">
    <text evidence="3">The sequence shown here is derived from an EMBL/GenBank/DDBJ whole genome shotgun (WGS) entry which is preliminary data.</text>
</comment>
<evidence type="ECO:0000313" key="3">
    <source>
        <dbReference type="EMBL" id="KUM25358.1"/>
    </source>
</evidence>
<proteinExistence type="predicted"/>
<dbReference type="Proteomes" id="UP000053176">
    <property type="component" value="Unassembled WGS sequence"/>
</dbReference>
<keyword evidence="2" id="KW-0472">Membrane</keyword>
<accession>A0A117N2Q3</accession>
<evidence type="ECO:0000313" key="4">
    <source>
        <dbReference type="Proteomes" id="UP000053176"/>
    </source>
</evidence>
<name>A0A117N2Q3_RHILI</name>
<keyword evidence="2" id="KW-1133">Transmembrane helix</keyword>
<organism evidence="3 4">
    <name type="scientific">Rhizobium loti</name>
    <name type="common">Mesorhizobium loti</name>
    <dbReference type="NCBI Taxonomy" id="381"/>
    <lineage>
        <taxon>Bacteria</taxon>
        <taxon>Pseudomonadati</taxon>
        <taxon>Pseudomonadota</taxon>
        <taxon>Alphaproteobacteria</taxon>
        <taxon>Hyphomicrobiales</taxon>
        <taxon>Phyllobacteriaceae</taxon>
        <taxon>Mesorhizobium</taxon>
    </lineage>
</organism>
<protein>
    <submittedName>
        <fullName evidence="3">Uncharacterized protein</fullName>
    </submittedName>
</protein>
<sequence length="72" mass="7621">MTKIVPEDKARQGHWGWHALRILIAGLLLAFVAWAAVEIYGEMIKSPATSEQTVPQAPAAGPATGQKPTQGG</sequence>